<dbReference type="AlphaFoldDB" id="A0AA38ZSQ3"/>
<comment type="caution">
    <text evidence="1">The sequence shown here is derived from an EMBL/GenBank/DDBJ whole genome shotgun (WGS) entry which is preliminary data.</text>
</comment>
<dbReference type="Proteomes" id="UP001168098">
    <property type="component" value="Unassembled WGS sequence"/>
</dbReference>
<organism evidence="1 2">
    <name type="scientific">Vitis rotundifolia</name>
    <name type="common">Muscadine grape</name>
    <dbReference type="NCBI Taxonomy" id="103349"/>
    <lineage>
        <taxon>Eukaryota</taxon>
        <taxon>Viridiplantae</taxon>
        <taxon>Streptophyta</taxon>
        <taxon>Embryophyta</taxon>
        <taxon>Tracheophyta</taxon>
        <taxon>Spermatophyta</taxon>
        <taxon>Magnoliopsida</taxon>
        <taxon>eudicotyledons</taxon>
        <taxon>Gunneridae</taxon>
        <taxon>Pentapetalae</taxon>
        <taxon>rosids</taxon>
        <taxon>Vitales</taxon>
        <taxon>Vitaceae</taxon>
        <taxon>Viteae</taxon>
        <taxon>Vitis</taxon>
    </lineage>
</organism>
<evidence type="ECO:0000313" key="2">
    <source>
        <dbReference type="Proteomes" id="UP001168098"/>
    </source>
</evidence>
<reference evidence="1 2" key="1">
    <citation type="journal article" date="2023" name="BMC Biotechnol.">
        <title>Vitis rotundifolia cv Carlos genome sequencing.</title>
        <authorList>
            <person name="Huff M."/>
            <person name="Hulse-Kemp A."/>
            <person name="Scheffler B."/>
            <person name="Youngblood R."/>
            <person name="Simpson S."/>
            <person name="Babiker E."/>
            <person name="Staton M."/>
        </authorList>
    </citation>
    <scope>NUCLEOTIDE SEQUENCE [LARGE SCALE GENOMIC DNA]</scope>
    <source>
        <tissue evidence="1">Leaf</tissue>
    </source>
</reference>
<protein>
    <submittedName>
        <fullName evidence="1">Uncharacterized protein</fullName>
    </submittedName>
</protein>
<accession>A0AA38ZSQ3</accession>
<evidence type="ECO:0000313" key="1">
    <source>
        <dbReference type="EMBL" id="KAJ9693658.1"/>
    </source>
</evidence>
<proteinExistence type="predicted"/>
<gene>
    <name evidence="1" type="ORF">PVL29_009556</name>
</gene>
<sequence>MSISGRTYIETLCSVEGQPCSSKLLTELNREMKPLAFFTKLPRTVLAVQVSCSTLSSSGSVVTPFWPWPRH</sequence>
<keyword evidence="2" id="KW-1185">Reference proteome</keyword>
<dbReference type="EMBL" id="JARBHA010000008">
    <property type="protein sequence ID" value="KAJ9693658.1"/>
    <property type="molecule type" value="Genomic_DNA"/>
</dbReference>
<name>A0AA38ZSQ3_VITRO</name>